<proteinExistence type="predicted"/>
<dbReference type="EMBL" id="JAMXFA010000021">
    <property type="protein sequence ID" value="MCT7979321.1"/>
    <property type="molecule type" value="Genomic_DNA"/>
</dbReference>
<dbReference type="RefSeq" id="WP_261236128.1">
    <property type="nucleotide sequence ID" value="NZ_JAMXFA010000021.1"/>
</dbReference>
<accession>A0ABT2NA35</accession>
<dbReference type="Proteomes" id="UP001525961">
    <property type="component" value="Unassembled WGS sequence"/>
</dbReference>
<evidence type="ECO:0000313" key="1">
    <source>
        <dbReference type="EMBL" id="MCT7979321.1"/>
    </source>
</evidence>
<keyword evidence="2" id="KW-1185">Reference proteome</keyword>
<name>A0ABT2NA35_9CYAN</name>
<evidence type="ECO:0000313" key="2">
    <source>
        <dbReference type="Proteomes" id="UP001525961"/>
    </source>
</evidence>
<organism evidence="1 2">
    <name type="scientific">Laspinema olomoucense D3b</name>
    <dbReference type="NCBI Taxonomy" id="2953688"/>
    <lineage>
        <taxon>Bacteria</taxon>
        <taxon>Bacillati</taxon>
        <taxon>Cyanobacteriota</taxon>
        <taxon>Cyanophyceae</taxon>
        <taxon>Oscillatoriophycideae</taxon>
        <taxon>Oscillatoriales</taxon>
        <taxon>Laspinemataceae</taxon>
        <taxon>Laspinema</taxon>
        <taxon>Laspinema olomoucense</taxon>
    </lineage>
</organism>
<reference evidence="1 2" key="1">
    <citation type="journal article" date="2022" name="Front. Microbiol.">
        <title>High genomic differentiation and limited gene flow indicate recent cryptic speciation within the genus Laspinema (cyanobacteria).</title>
        <authorList>
            <person name="Stanojkovic A."/>
            <person name="Skoupy S."/>
            <person name="Skaloud P."/>
            <person name="Dvorak P."/>
        </authorList>
    </citation>
    <scope>NUCLEOTIDE SEQUENCE [LARGE SCALE GENOMIC DNA]</scope>
    <source>
        <strain evidence="1 2">D3b</strain>
    </source>
</reference>
<gene>
    <name evidence="1" type="ORF">NG792_16535</name>
</gene>
<protein>
    <submittedName>
        <fullName evidence="1">Uncharacterized protein</fullName>
    </submittedName>
</protein>
<comment type="caution">
    <text evidence="1">The sequence shown here is derived from an EMBL/GenBank/DDBJ whole genome shotgun (WGS) entry which is preliminary data.</text>
</comment>
<sequence>MHLNLINLALSVVAQKSAEIVLELLLKKFWQRVLADENLKRLSTAIKLKILVLYLDWLLHKSEPGEWEE</sequence>